<feature type="coiled-coil region" evidence="7">
    <location>
        <begin position="7"/>
        <end position="34"/>
    </location>
</feature>
<evidence type="ECO:0000256" key="3">
    <source>
        <dbReference type="ARBA" id="ARBA00022722"/>
    </source>
</evidence>
<proteinExistence type="inferred from homology"/>
<dbReference type="GO" id="GO:0006308">
    <property type="term" value="P:DNA catabolic process"/>
    <property type="evidence" value="ECO:0007669"/>
    <property type="project" value="UniProtKB-UniRule"/>
</dbReference>
<evidence type="ECO:0000256" key="7">
    <source>
        <dbReference type="SAM" id="Coils"/>
    </source>
</evidence>
<dbReference type="GO" id="GO:0009318">
    <property type="term" value="C:exodeoxyribonuclease VII complex"/>
    <property type="evidence" value="ECO:0007669"/>
    <property type="project" value="UniProtKB-UniRule"/>
</dbReference>
<dbReference type="PANTHER" id="PTHR34137:SF1">
    <property type="entry name" value="EXODEOXYRIBONUCLEASE 7 SMALL SUBUNIT"/>
    <property type="match status" value="1"/>
</dbReference>
<comment type="similarity">
    <text evidence="1 6">Belongs to the XseB family.</text>
</comment>
<sequence length="81" mass="9334">MNSTDKESGYEEILKRLEEVIEALEAEGLDLDQSIKIYEEGAALYQKAQEMLSSREEKALEIINLLEETQPQMTLEDLKEE</sequence>
<evidence type="ECO:0000256" key="6">
    <source>
        <dbReference type="HAMAP-Rule" id="MF_00337"/>
    </source>
</evidence>
<dbReference type="EMBL" id="SUMG01000011">
    <property type="protein sequence ID" value="NBG88783.1"/>
    <property type="molecule type" value="Genomic_DNA"/>
</dbReference>
<comment type="subunit">
    <text evidence="6">Heterooligomer composed of large and small subunits.</text>
</comment>
<comment type="caution">
    <text evidence="8">The sequence shown here is derived from an EMBL/GenBank/DDBJ whole genome shotgun (WGS) entry which is preliminary data.</text>
</comment>
<dbReference type="Proteomes" id="UP000449710">
    <property type="component" value="Unassembled WGS sequence"/>
</dbReference>
<dbReference type="InterPro" id="IPR037004">
    <property type="entry name" value="Exonuc_VII_ssu_sf"/>
</dbReference>
<dbReference type="RefSeq" id="WP_160721746.1">
    <property type="nucleotide sequence ID" value="NZ_SUMG01000011.1"/>
</dbReference>
<keyword evidence="3 6" id="KW-0540">Nuclease</keyword>
<comment type="catalytic activity">
    <reaction evidence="6">
        <text>Exonucleolytic cleavage in either 5'- to 3'- or 3'- to 5'-direction to yield nucleoside 5'-phosphates.</text>
        <dbReference type="EC" id="3.1.11.6"/>
    </reaction>
</comment>
<dbReference type="EC" id="3.1.11.6" evidence="6"/>
<evidence type="ECO:0000313" key="8">
    <source>
        <dbReference type="EMBL" id="NBG88783.1"/>
    </source>
</evidence>
<comment type="subcellular location">
    <subcellularLocation>
        <location evidence="6">Cytoplasm</location>
    </subcellularLocation>
</comment>
<keyword evidence="7" id="KW-0175">Coiled coil</keyword>
<keyword evidence="9" id="KW-1185">Reference proteome</keyword>
<comment type="function">
    <text evidence="6">Bidirectionally degrades single-stranded DNA into large acid-insoluble oligonucleotides, which are then degraded further into small acid-soluble oligonucleotides.</text>
</comment>
<evidence type="ECO:0000256" key="1">
    <source>
        <dbReference type="ARBA" id="ARBA00009998"/>
    </source>
</evidence>
<evidence type="ECO:0000256" key="5">
    <source>
        <dbReference type="ARBA" id="ARBA00022839"/>
    </source>
</evidence>
<dbReference type="SUPFAM" id="SSF116842">
    <property type="entry name" value="XseB-like"/>
    <property type="match status" value="1"/>
</dbReference>
<dbReference type="NCBIfam" id="TIGR01280">
    <property type="entry name" value="xseB"/>
    <property type="match status" value="1"/>
</dbReference>
<dbReference type="AlphaFoldDB" id="A0AA44BEB4"/>
<dbReference type="Pfam" id="PF02609">
    <property type="entry name" value="Exonuc_VII_S"/>
    <property type="match status" value="1"/>
</dbReference>
<keyword evidence="2 6" id="KW-0963">Cytoplasm</keyword>
<dbReference type="PANTHER" id="PTHR34137">
    <property type="entry name" value="EXODEOXYRIBONUCLEASE 7 SMALL SUBUNIT"/>
    <property type="match status" value="1"/>
</dbReference>
<organism evidence="8 9">
    <name type="scientific">Isachenkonia alkalipeptolytica</name>
    <dbReference type="NCBI Taxonomy" id="2565777"/>
    <lineage>
        <taxon>Bacteria</taxon>
        <taxon>Bacillati</taxon>
        <taxon>Bacillota</taxon>
        <taxon>Clostridia</taxon>
        <taxon>Eubacteriales</taxon>
        <taxon>Clostridiaceae</taxon>
        <taxon>Isachenkonia</taxon>
    </lineage>
</organism>
<dbReference type="HAMAP" id="MF_00337">
    <property type="entry name" value="Exonuc_7_S"/>
    <property type="match status" value="1"/>
</dbReference>
<dbReference type="Gene3D" id="1.10.287.1040">
    <property type="entry name" value="Exonuclease VII, small subunit"/>
    <property type="match status" value="1"/>
</dbReference>
<evidence type="ECO:0000256" key="4">
    <source>
        <dbReference type="ARBA" id="ARBA00022801"/>
    </source>
</evidence>
<dbReference type="GO" id="GO:0005829">
    <property type="term" value="C:cytosol"/>
    <property type="evidence" value="ECO:0007669"/>
    <property type="project" value="TreeGrafter"/>
</dbReference>
<evidence type="ECO:0000313" key="9">
    <source>
        <dbReference type="Proteomes" id="UP000449710"/>
    </source>
</evidence>
<accession>A0AA44BEB4</accession>
<dbReference type="InterPro" id="IPR003761">
    <property type="entry name" value="Exonuc_VII_S"/>
</dbReference>
<keyword evidence="5 6" id="KW-0269">Exonuclease</keyword>
<name>A0AA44BEB4_9CLOT</name>
<evidence type="ECO:0000256" key="2">
    <source>
        <dbReference type="ARBA" id="ARBA00022490"/>
    </source>
</evidence>
<keyword evidence="4 6" id="KW-0378">Hydrolase</keyword>
<dbReference type="GO" id="GO:0008855">
    <property type="term" value="F:exodeoxyribonuclease VII activity"/>
    <property type="evidence" value="ECO:0007669"/>
    <property type="project" value="UniProtKB-UniRule"/>
</dbReference>
<protein>
    <recommendedName>
        <fullName evidence="6">Exodeoxyribonuclease 7 small subunit</fullName>
        <ecNumber evidence="6">3.1.11.6</ecNumber>
    </recommendedName>
    <alternativeName>
        <fullName evidence="6">Exodeoxyribonuclease VII small subunit</fullName>
        <shortName evidence="6">Exonuclease VII small subunit</shortName>
    </alternativeName>
</protein>
<gene>
    <name evidence="6 8" type="primary">xseB</name>
    <name evidence="8" type="ORF">ISALK_09740</name>
</gene>
<reference evidence="8 9" key="1">
    <citation type="submission" date="2019-04" db="EMBL/GenBank/DDBJ databases">
        <title>Isachenkonia alkalipeptolytica gen. nov. sp. nov. a new anaerobic, alkiliphilic organothrophic bacterium capable to reduce synthesized ferrihydrite isolated from a soda lake.</title>
        <authorList>
            <person name="Toshchakov S.V."/>
            <person name="Zavarzina D.G."/>
            <person name="Zhilina T.N."/>
            <person name="Kostrikina N.A."/>
            <person name="Kublanov I.V."/>
        </authorList>
    </citation>
    <scope>NUCLEOTIDE SEQUENCE [LARGE SCALE GENOMIC DNA]</scope>
    <source>
        <strain evidence="8 9">Z-1701</strain>
    </source>
</reference>